<feature type="transmembrane region" description="Helical" evidence="8">
    <location>
        <begin position="35"/>
        <end position="61"/>
    </location>
</feature>
<evidence type="ECO:0000313" key="11">
    <source>
        <dbReference type="Proteomes" id="UP000243015"/>
    </source>
</evidence>
<comment type="similarity">
    <text evidence="3">Belongs to the wax synthase family.</text>
</comment>
<protein>
    <recommendedName>
        <fullName evidence="9">Wax synthase domain-containing protein</fullName>
    </recommendedName>
</protein>
<evidence type="ECO:0000256" key="4">
    <source>
        <dbReference type="ARBA" id="ARBA00022679"/>
    </source>
</evidence>
<accession>A0A178EW38</accession>
<evidence type="ECO:0000256" key="1">
    <source>
        <dbReference type="ARBA" id="ARBA00004141"/>
    </source>
</evidence>
<dbReference type="GO" id="GO:0006629">
    <property type="term" value="P:lipid metabolic process"/>
    <property type="evidence" value="ECO:0007669"/>
    <property type="project" value="InterPro"/>
</dbReference>
<evidence type="ECO:0000256" key="6">
    <source>
        <dbReference type="ARBA" id="ARBA00022989"/>
    </source>
</evidence>
<proteinExistence type="inferred from homology"/>
<dbReference type="PANTHER" id="PTHR31595:SF57">
    <property type="entry name" value="OS04G0481900 PROTEIN"/>
    <property type="match status" value="1"/>
</dbReference>
<evidence type="ECO:0000313" key="10">
    <source>
        <dbReference type="EMBL" id="OAL64282.1"/>
    </source>
</evidence>
<keyword evidence="5 8" id="KW-0812">Transmembrane</keyword>
<comment type="pathway">
    <text evidence="2">Secondary metabolite biosynthesis.</text>
</comment>
<dbReference type="Pfam" id="PF13813">
    <property type="entry name" value="MBOAT_2"/>
    <property type="match status" value="1"/>
</dbReference>
<feature type="transmembrane region" description="Helical" evidence="8">
    <location>
        <begin position="188"/>
        <end position="206"/>
    </location>
</feature>
<gene>
    <name evidence="10" type="ORF">A7C99_4941</name>
</gene>
<dbReference type="EMBL" id="LHPM01000017">
    <property type="protein sequence ID" value="OAL64282.1"/>
    <property type="molecule type" value="Genomic_DNA"/>
</dbReference>
<dbReference type="PANTHER" id="PTHR31595">
    <property type="entry name" value="LONG-CHAIN-ALCOHOL O-FATTY-ACYLTRANSFERASE 3-RELATED"/>
    <property type="match status" value="1"/>
</dbReference>
<feature type="domain" description="Wax synthase" evidence="9">
    <location>
        <begin position="278"/>
        <end position="375"/>
    </location>
</feature>
<feature type="transmembrane region" description="Helical" evidence="8">
    <location>
        <begin position="67"/>
        <end position="87"/>
    </location>
</feature>
<evidence type="ECO:0000259" key="9">
    <source>
        <dbReference type="Pfam" id="PF13813"/>
    </source>
</evidence>
<keyword evidence="4" id="KW-0808">Transferase</keyword>
<feature type="transmembrane region" description="Helical" evidence="8">
    <location>
        <begin position="414"/>
        <end position="437"/>
    </location>
</feature>
<comment type="caution">
    <text evidence="10">The sequence shown here is derived from an EMBL/GenBank/DDBJ whole genome shotgun (WGS) entry which is preliminary data.</text>
</comment>
<keyword evidence="6 8" id="KW-1133">Transmembrane helix</keyword>
<dbReference type="InterPro" id="IPR044851">
    <property type="entry name" value="Wax_synthase"/>
</dbReference>
<dbReference type="VEuPathDB" id="FungiDB:TERG_05415"/>
<dbReference type="GO" id="GO:0008374">
    <property type="term" value="F:O-acyltransferase activity"/>
    <property type="evidence" value="ECO:0007669"/>
    <property type="project" value="InterPro"/>
</dbReference>
<dbReference type="GO" id="GO:0016020">
    <property type="term" value="C:membrane"/>
    <property type="evidence" value="ECO:0007669"/>
    <property type="project" value="UniProtKB-SubCell"/>
</dbReference>
<dbReference type="AlphaFoldDB" id="A0A178EW38"/>
<dbReference type="Proteomes" id="UP000243015">
    <property type="component" value="Unassembled WGS sequence"/>
</dbReference>
<evidence type="ECO:0000256" key="7">
    <source>
        <dbReference type="ARBA" id="ARBA00023136"/>
    </source>
</evidence>
<dbReference type="InterPro" id="IPR032805">
    <property type="entry name" value="Wax_synthase_dom"/>
</dbReference>
<evidence type="ECO:0000256" key="3">
    <source>
        <dbReference type="ARBA" id="ARBA00007282"/>
    </source>
</evidence>
<sequence length="458" mass="51257">MIILEDQGVYTCFKSYCQVALRMLRMAAGYSYSYSYSYAFTTCLLATATAYLLLLLVLVHVPPTSPLRAWLLPVLVLPTLFVSRMAVYATPVMPFNFVLGVGYGPRLALEMFDLLCISKAAYPGDSGSSSSAGDEKDGEKTADRLPWTARVGRAVSWLCEVSSPDRGREGYTEVSRETARRTSRRQFLVFRAARLVLGYLALDFISSQSLEGADVKFGPGKEQILSRIVAGDFSGEDFGETLGSIVGYAASGYLYLLTISDLVSLLAVGLGFSRAQDWPPFFGPLTRLYSIRNLWGVVWHRQLRVLLVDYSYFITHSILRLPLADSVAPESKILLLLIRYVRIQMAFLVSGLLHLPIDTMQGVPLRESAIVTFFTVQALGILIEDAVCGIYRWITTGSFSRHEARSLEKKEPALWMKLVGFLWLICWAMWCMPPWIFPVIRRPPMSVVPYSFFARAEA</sequence>
<keyword evidence="7 8" id="KW-0472">Membrane</keyword>
<organism evidence="10 11">
    <name type="scientific">Trichophyton rubrum</name>
    <name type="common">Athlete's foot fungus</name>
    <name type="synonym">Epidermophyton rubrum</name>
    <dbReference type="NCBI Taxonomy" id="5551"/>
    <lineage>
        <taxon>Eukaryota</taxon>
        <taxon>Fungi</taxon>
        <taxon>Dikarya</taxon>
        <taxon>Ascomycota</taxon>
        <taxon>Pezizomycotina</taxon>
        <taxon>Eurotiomycetes</taxon>
        <taxon>Eurotiomycetidae</taxon>
        <taxon>Onygenales</taxon>
        <taxon>Arthrodermataceae</taxon>
        <taxon>Trichophyton</taxon>
    </lineage>
</organism>
<evidence type="ECO:0000256" key="5">
    <source>
        <dbReference type="ARBA" id="ARBA00022692"/>
    </source>
</evidence>
<name>A0A178EW38_TRIRU</name>
<feature type="transmembrane region" description="Helical" evidence="8">
    <location>
        <begin position="252"/>
        <end position="272"/>
    </location>
</feature>
<reference evidence="10 11" key="1">
    <citation type="submission" date="2016-05" db="EMBL/GenBank/DDBJ databases">
        <title>Genome sequencing of Trichophyton rubrum CMCC(F)T1i isolated from hair.</title>
        <authorList>
            <person name="Zhan P."/>
            <person name="Tao Y."/>
            <person name="Liu W."/>
        </authorList>
    </citation>
    <scope>NUCLEOTIDE SEQUENCE [LARGE SCALE GENOMIC DNA]</scope>
    <source>
        <strain evidence="11">CMCC(F)T1i</strain>
    </source>
</reference>
<evidence type="ECO:0000256" key="8">
    <source>
        <dbReference type="SAM" id="Phobius"/>
    </source>
</evidence>
<evidence type="ECO:0000256" key="2">
    <source>
        <dbReference type="ARBA" id="ARBA00005179"/>
    </source>
</evidence>
<comment type="subcellular location">
    <subcellularLocation>
        <location evidence="1">Membrane</location>
        <topology evidence="1">Multi-pass membrane protein</topology>
    </subcellularLocation>
</comment>